<dbReference type="Proteomes" id="UP000231569">
    <property type="component" value="Unassembled WGS sequence"/>
</dbReference>
<feature type="compositionally biased region" description="Low complexity" evidence="1">
    <location>
        <begin position="70"/>
        <end position="101"/>
    </location>
</feature>
<sequence length="226" mass="24159">MATQSRKSPRKTSNQTPWGWIAAVVILAVLLFASWANSITRVDVGTVQGDLAAMQAQLTAQAMVTDASQATEPPAATEAPAEATEAPVATEAPTEAPTQTEPADRIARLIELDKVYRAQGWMAWLKSAGVTCDAAVEARQPEEETVTDANGAHVVVSGIQVKGNCTIPWPAVVTTDRPNEVETSADSRTYQPDLKNPSVMYTNAKLKGQGTIWVDSSNWGQLDPTK</sequence>
<accession>A0A2M8KUC6</accession>
<gene>
    <name evidence="2" type="ORF">COU89_02935</name>
</gene>
<organism evidence="2 3">
    <name type="scientific">Candidatus Roizmanbacteria bacterium CG10_big_fil_rev_8_21_14_0_10_45_7</name>
    <dbReference type="NCBI Taxonomy" id="1974854"/>
    <lineage>
        <taxon>Bacteria</taxon>
        <taxon>Candidatus Roizmaniibacteriota</taxon>
    </lineage>
</organism>
<dbReference type="AlphaFoldDB" id="A0A2M8KUC6"/>
<dbReference type="EMBL" id="PFEE01000062">
    <property type="protein sequence ID" value="PJE63511.1"/>
    <property type="molecule type" value="Genomic_DNA"/>
</dbReference>
<feature type="region of interest" description="Disordered" evidence="1">
    <location>
        <begin position="64"/>
        <end position="101"/>
    </location>
</feature>
<evidence type="ECO:0000313" key="2">
    <source>
        <dbReference type="EMBL" id="PJE63511.1"/>
    </source>
</evidence>
<name>A0A2M8KUC6_9BACT</name>
<evidence type="ECO:0000256" key="1">
    <source>
        <dbReference type="SAM" id="MobiDB-lite"/>
    </source>
</evidence>
<comment type="caution">
    <text evidence="2">The sequence shown here is derived from an EMBL/GenBank/DDBJ whole genome shotgun (WGS) entry which is preliminary data.</text>
</comment>
<protein>
    <submittedName>
        <fullName evidence="2">Uncharacterized protein</fullName>
    </submittedName>
</protein>
<evidence type="ECO:0000313" key="3">
    <source>
        <dbReference type="Proteomes" id="UP000231569"/>
    </source>
</evidence>
<proteinExistence type="predicted"/>
<reference evidence="3" key="1">
    <citation type="submission" date="2017-09" db="EMBL/GenBank/DDBJ databases">
        <title>Depth-based differentiation of microbial function through sediment-hosted aquifers and enrichment of novel symbionts in the deep terrestrial subsurface.</title>
        <authorList>
            <person name="Probst A.J."/>
            <person name="Ladd B."/>
            <person name="Jarett J.K."/>
            <person name="Geller-Mcgrath D.E."/>
            <person name="Sieber C.M.K."/>
            <person name="Emerson J.B."/>
            <person name="Anantharaman K."/>
            <person name="Thomas B.C."/>
            <person name="Malmstrom R."/>
            <person name="Stieglmeier M."/>
            <person name="Klingl A."/>
            <person name="Woyke T."/>
            <person name="Ryan C.M."/>
            <person name="Banfield J.F."/>
        </authorList>
    </citation>
    <scope>NUCLEOTIDE SEQUENCE [LARGE SCALE GENOMIC DNA]</scope>
</reference>